<organism evidence="3 4">
    <name type="scientific">Oleidesulfovibrio alaskensis (strain ATCC BAA-1058 / DSM 17464 / G20)</name>
    <name type="common">Desulfovibrio alaskensis</name>
    <dbReference type="NCBI Taxonomy" id="207559"/>
    <lineage>
        <taxon>Bacteria</taxon>
        <taxon>Pseudomonadati</taxon>
        <taxon>Thermodesulfobacteriota</taxon>
        <taxon>Desulfovibrionia</taxon>
        <taxon>Desulfovibrionales</taxon>
        <taxon>Desulfovibrionaceae</taxon>
        <taxon>Oleidesulfovibrio</taxon>
    </lineage>
</organism>
<name>Q317H4_OLEA2</name>
<accession>Q317H4</accession>
<dbReference type="SUPFAM" id="SSF52964">
    <property type="entry name" value="TolB, N-terminal domain"/>
    <property type="match status" value="1"/>
</dbReference>
<dbReference type="HOGENOM" id="CLU_034452_0_0_7"/>
<dbReference type="eggNOG" id="COG5616">
    <property type="taxonomic scope" value="Bacteria"/>
</dbReference>
<dbReference type="AlphaFoldDB" id="Q317H4"/>
<keyword evidence="1 2" id="KW-0732">Signal</keyword>
<dbReference type="InterPro" id="IPR013517">
    <property type="entry name" value="FG-GAP"/>
</dbReference>
<proteinExistence type="predicted"/>
<dbReference type="KEGG" id="dde:Dde_0121"/>
<reference evidence="3 4" key="1">
    <citation type="journal article" date="2011" name="J. Bacteriol.">
        <title>Complete genome sequence and updated annotation of Desulfovibrio alaskensis G20.</title>
        <authorList>
            <person name="Hauser L.J."/>
            <person name="Land M.L."/>
            <person name="Brown S.D."/>
            <person name="Larimer F."/>
            <person name="Keller K.L."/>
            <person name="Rapp-Giles B.J."/>
            <person name="Price M.N."/>
            <person name="Lin M."/>
            <person name="Bruce D.C."/>
            <person name="Detter J.C."/>
            <person name="Tapia R."/>
            <person name="Han C.S."/>
            <person name="Goodwin L.A."/>
            <person name="Cheng J.F."/>
            <person name="Pitluck S."/>
            <person name="Copeland A."/>
            <person name="Lucas S."/>
            <person name="Nolan M."/>
            <person name="Lapidus A.L."/>
            <person name="Palumbo A.V."/>
            <person name="Wall J.D."/>
        </authorList>
    </citation>
    <scope>NUCLEOTIDE SEQUENCE [LARGE SCALE GENOMIC DNA]</scope>
    <source>
        <strain evidence="4">ATCC BAA 1058 / DSM 17464 / G20</strain>
    </source>
</reference>
<keyword evidence="4" id="KW-1185">Reference proteome</keyword>
<dbReference type="RefSeq" id="WP_011366294.1">
    <property type="nucleotide sequence ID" value="NC_007519.1"/>
</dbReference>
<dbReference type="InterPro" id="IPR028994">
    <property type="entry name" value="Integrin_alpha_N"/>
</dbReference>
<sequence>MHRILRFPLALLLLAVTAVLPSVADAGGLKTYAVLPFKIHGPDQYKYLEKAVPQMLTSRLYLKDNFESIAQSSVAAQEYPADENAAAAARSALNTDYLVWGDVTVMGSEASLDVRVLDTAGNVAPVGKQTPVLQLIPALKDVSDQINRDVFKRADMQTAAQSAPAPQAVNQMNPNLMHNESDAGRQVYLNPQFRYAGNENVDTRMRSQSLPFAARGMVVGDLDGTGKNAVMLLDEHVVRAYRFDGKMLEPAGEHQLPLSITCLSINMLDMNRDGIMEIVVNAYDSSQEPKSFILNWSNNTFTVVAEKIRYYMNVVKTPPDYMPVLVGQAVGRPKLFRGKVHEVLKMGGSMELGRSLNLPEGTNVLNFTWLPASDGEGPKLVVLNDREHLVTYTERGGRLAQTQETYSGSSVGIPIDMSMPGLGEDTVLIDDMYYIPQNMRAVNLDRDGRYELLVVRPISTAAQFFERYRFFPQSEIHALHWDGVGLSLQWKTRRIKGAIIGFDVADVNNDGIQDLVVAINTHPGELGVRSRKTQVLAYPLDLDSAAPGTAIDRTFREE</sequence>
<dbReference type="EMBL" id="CP000112">
    <property type="protein sequence ID" value="ABB36922.1"/>
    <property type="molecule type" value="Genomic_DNA"/>
</dbReference>
<protein>
    <recommendedName>
        <fullName evidence="5">FG-GAP repeat protein</fullName>
    </recommendedName>
</protein>
<dbReference type="SUPFAM" id="SSF69318">
    <property type="entry name" value="Integrin alpha N-terminal domain"/>
    <property type="match status" value="1"/>
</dbReference>
<dbReference type="Pfam" id="PF13517">
    <property type="entry name" value="FG-GAP_3"/>
    <property type="match status" value="1"/>
</dbReference>
<evidence type="ECO:0000256" key="2">
    <source>
        <dbReference type="SAM" id="SignalP"/>
    </source>
</evidence>
<evidence type="ECO:0008006" key="5">
    <source>
        <dbReference type="Google" id="ProtNLM"/>
    </source>
</evidence>
<evidence type="ECO:0000313" key="3">
    <source>
        <dbReference type="EMBL" id="ABB36922.1"/>
    </source>
</evidence>
<dbReference type="STRING" id="207559.Dde_0121"/>
<gene>
    <name evidence="3" type="ordered locus">Dde_0121</name>
</gene>
<dbReference type="Proteomes" id="UP000002710">
    <property type="component" value="Chromosome"/>
</dbReference>
<feature type="signal peptide" evidence="2">
    <location>
        <begin position="1"/>
        <end position="26"/>
    </location>
</feature>
<evidence type="ECO:0000313" key="4">
    <source>
        <dbReference type="Proteomes" id="UP000002710"/>
    </source>
</evidence>
<evidence type="ECO:0000256" key="1">
    <source>
        <dbReference type="ARBA" id="ARBA00022729"/>
    </source>
</evidence>
<feature type="chain" id="PRO_5004219828" description="FG-GAP repeat protein" evidence="2">
    <location>
        <begin position="27"/>
        <end position="558"/>
    </location>
</feature>